<dbReference type="EMBL" id="CH476733">
    <property type="protein sequence ID" value="EIE77913.1"/>
    <property type="molecule type" value="Genomic_DNA"/>
</dbReference>
<reference evidence="1 2" key="1">
    <citation type="journal article" date="2009" name="PLoS Genet.">
        <title>Genomic analysis of the basal lineage fungus Rhizopus oryzae reveals a whole-genome duplication.</title>
        <authorList>
            <person name="Ma L.-J."/>
            <person name="Ibrahim A.S."/>
            <person name="Skory C."/>
            <person name="Grabherr M.G."/>
            <person name="Burger G."/>
            <person name="Butler M."/>
            <person name="Elias M."/>
            <person name="Idnurm A."/>
            <person name="Lang B.F."/>
            <person name="Sone T."/>
            <person name="Abe A."/>
            <person name="Calvo S.E."/>
            <person name="Corrochano L.M."/>
            <person name="Engels R."/>
            <person name="Fu J."/>
            <person name="Hansberg W."/>
            <person name="Kim J.-M."/>
            <person name="Kodira C.D."/>
            <person name="Koehrsen M.J."/>
            <person name="Liu B."/>
            <person name="Miranda-Saavedra D."/>
            <person name="O'Leary S."/>
            <person name="Ortiz-Castellanos L."/>
            <person name="Poulter R."/>
            <person name="Rodriguez-Romero J."/>
            <person name="Ruiz-Herrera J."/>
            <person name="Shen Y.-Q."/>
            <person name="Zeng Q."/>
            <person name="Galagan J."/>
            <person name="Birren B.W."/>
            <person name="Cuomo C.A."/>
            <person name="Wickes B.L."/>
        </authorList>
    </citation>
    <scope>NUCLEOTIDE SEQUENCE [LARGE SCALE GENOMIC DNA]</scope>
    <source>
        <strain evidence="2">RA 99-880 / ATCC MYA-4621 / FGSC 9543 / NRRL 43880</strain>
    </source>
</reference>
<dbReference type="Proteomes" id="UP000009138">
    <property type="component" value="Unassembled WGS sequence"/>
</dbReference>
<name>I1BNY3_RHIO9</name>
<evidence type="ECO:0000313" key="1">
    <source>
        <dbReference type="EMBL" id="EIE77913.1"/>
    </source>
</evidence>
<sequence length="60" mass="7191">MHEELGYKFVIIKDSVSRQKGDGFDLPEKCRMTPKYDYNKKVKKVDWFHPAFFVERCASF</sequence>
<dbReference type="VEuPathDB" id="FungiDB:RO3G_02617"/>
<dbReference type="InParanoid" id="I1BNY3"/>
<keyword evidence="2" id="KW-1185">Reference proteome</keyword>
<proteinExistence type="predicted"/>
<dbReference type="RefSeq" id="XP_067513309.1">
    <property type="nucleotide sequence ID" value="XM_067657208.1"/>
</dbReference>
<dbReference type="GeneID" id="93609589"/>
<organism evidence="1 2">
    <name type="scientific">Rhizopus delemar (strain RA 99-880 / ATCC MYA-4621 / FGSC 9543 / NRRL 43880)</name>
    <name type="common">Mucormycosis agent</name>
    <name type="synonym">Rhizopus arrhizus var. delemar</name>
    <dbReference type="NCBI Taxonomy" id="246409"/>
    <lineage>
        <taxon>Eukaryota</taxon>
        <taxon>Fungi</taxon>
        <taxon>Fungi incertae sedis</taxon>
        <taxon>Mucoromycota</taxon>
        <taxon>Mucoromycotina</taxon>
        <taxon>Mucoromycetes</taxon>
        <taxon>Mucorales</taxon>
        <taxon>Mucorineae</taxon>
        <taxon>Rhizopodaceae</taxon>
        <taxon>Rhizopus</taxon>
    </lineage>
</organism>
<gene>
    <name evidence="1" type="ORF">RO3G_02617</name>
</gene>
<evidence type="ECO:0000313" key="2">
    <source>
        <dbReference type="Proteomes" id="UP000009138"/>
    </source>
</evidence>
<accession>I1BNY3</accession>
<protein>
    <submittedName>
        <fullName evidence="1">Uncharacterized protein</fullName>
    </submittedName>
</protein>
<dbReference type="AlphaFoldDB" id="I1BNY3"/>